<dbReference type="RefSeq" id="WP_116479730.1">
    <property type="nucleotide sequence ID" value="NZ_QEKV01000002.1"/>
</dbReference>
<dbReference type="AlphaFoldDB" id="A0A2U1E5Q8"/>
<evidence type="ECO:0000259" key="2">
    <source>
        <dbReference type="Pfam" id="PF04892"/>
    </source>
</evidence>
<dbReference type="Proteomes" id="UP000245793">
    <property type="component" value="Unassembled WGS sequence"/>
</dbReference>
<sequence>MQKKPYKIMTLIVLAIYSILIFSFLSLKIGNWFVEKSDNEIVVNSEKEEGESFSEYAKRVTNLVPFRTIKGYITRLKNKDILPIYAFQFFVLNLMAAFPYGLLLPVAFKKLRNFWGTVGCVFVIAAMKEIFKLFITVGRCDIDAVILNVVGGMFGFMIFMLIYKNPSIKEEITD</sequence>
<dbReference type="EMBL" id="QEKV01000002">
    <property type="protein sequence ID" value="PVY95267.1"/>
    <property type="molecule type" value="Genomic_DNA"/>
</dbReference>
<keyword evidence="1" id="KW-0812">Transmembrane</keyword>
<evidence type="ECO:0000256" key="1">
    <source>
        <dbReference type="SAM" id="Phobius"/>
    </source>
</evidence>
<feature type="transmembrane region" description="Helical" evidence="1">
    <location>
        <begin position="142"/>
        <end position="163"/>
    </location>
</feature>
<feature type="domain" description="VanZ-like" evidence="2">
    <location>
        <begin position="16"/>
        <end position="162"/>
    </location>
</feature>
<keyword evidence="4" id="KW-1185">Reference proteome</keyword>
<dbReference type="PANTHER" id="PTHR36834:SF1">
    <property type="entry name" value="INTEGRAL MEMBRANE PROTEIN"/>
    <property type="match status" value="1"/>
</dbReference>
<reference evidence="3 4" key="1">
    <citation type="submission" date="2018-04" db="EMBL/GenBank/DDBJ databases">
        <title>Genomic Encyclopedia of Type Strains, Phase IV (KMG-IV): sequencing the most valuable type-strain genomes for metagenomic binning, comparative biology and taxonomic classification.</title>
        <authorList>
            <person name="Goeker M."/>
        </authorList>
    </citation>
    <scope>NUCLEOTIDE SEQUENCE [LARGE SCALE GENOMIC DNA]</scope>
    <source>
        <strain evidence="3 4">DSM 20705</strain>
    </source>
</reference>
<name>A0A2U1E5Q8_9FIRM</name>
<keyword evidence="1" id="KW-0472">Membrane</keyword>
<proteinExistence type="predicted"/>
<evidence type="ECO:0000313" key="3">
    <source>
        <dbReference type="EMBL" id="PVY95267.1"/>
    </source>
</evidence>
<gene>
    <name evidence="3" type="ORF">C7381_102156</name>
</gene>
<feature type="transmembrane region" description="Helical" evidence="1">
    <location>
        <begin position="6"/>
        <end position="27"/>
    </location>
</feature>
<protein>
    <submittedName>
        <fullName evidence="3">VanZ like protein</fullName>
    </submittedName>
</protein>
<organism evidence="3 4">
    <name type="scientific">Ezakiella coagulans</name>
    <dbReference type="NCBI Taxonomy" id="46507"/>
    <lineage>
        <taxon>Bacteria</taxon>
        <taxon>Bacillati</taxon>
        <taxon>Bacillota</taxon>
        <taxon>Tissierellia</taxon>
        <taxon>Ezakiella</taxon>
    </lineage>
</organism>
<accession>A0A2U1E5Q8</accession>
<dbReference type="InterPro" id="IPR006976">
    <property type="entry name" value="VanZ-like"/>
</dbReference>
<comment type="caution">
    <text evidence="3">The sequence shown here is derived from an EMBL/GenBank/DDBJ whole genome shotgun (WGS) entry which is preliminary data.</text>
</comment>
<feature type="transmembrane region" description="Helical" evidence="1">
    <location>
        <begin position="84"/>
        <end position="108"/>
    </location>
</feature>
<feature type="transmembrane region" description="Helical" evidence="1">
    <location>
        <begin position="114"/>
        <end position="135"/>
    </location>
</feature>
<evidence type="ECO:0000313" key="4">
    <source>
        <dbReference type="Proteomes" id="UP000245793"/>
    </source>
</evidence>
<dbReference type="PANTHER" id="PTHR36834">
    <property type="entry name" value="MEMBRANE PROTEIN-RELATED"/>
    <property type="match status" value="1"/>
</dbReference>
<dbReference type="Pfam" id="PF04892">
    <property type="entry name" value="VanZ"/>
    <property type="match status" value="1"/>
</dbReference>
<dbReference type="InterPro" id="IPR053150">
    <property type="entry name" value="Teicoplanin_resist-assoc"/>
</dbReference>
<keyword evidence="1" id="KW-1133">Transmembrane helix</keyword>